<keyword evidence="4" id="KW-1185">Reference proteome</keyword>
<dbReference type="AlphaFoldDB" id="A0A803P6S3"/>
<dbReference type="OMA" id="HELANYA"/>
<sequence length="192" mass="20965">MVEWCGSYLDEYRGDRGGSGSKEGRSGQRWTPPGANQVKINVDAGVKQGGHCSGLGCVARDRAGVVRYAAATVVQQALPPLQLELMAICRGLQLGIQQRYEQFSIESDCLQAVNLIQKKEDGCRDIDGLLHQIRSLMCHVNFVGISFVFREANRVAHELANYALVHKASAIWIGVIPPCAHQAVLIDEPNPV</sequence>
<dbReference type="Gramene" id="evm.model.03.1810">
    <property type="protein sequence ID" value="cds.evm.model.03.1810"/>
    <property type="gene ID" value="evm.TU.03.1810"/>
</dbReference>
<feature type="compositionally biased region" description="Basic and acidic residues" evidence="1">
    <location>
        <begin position="14"/>
        <end position="26"/>
    </location>
</feature>
<feature type="region of interest" description="Disordered" evidence="1">
    <location>
        <begin position="14"/>
        <end position="34"/>
    </location>
</feature>
<evidence type="ECO:0000313" key="4">
    <source>
        <dbReference type="Proteomes" id="UP000596661"/>
    </source>
</evidence>
<dbReference type="SUPFAM" id="SSF53098">
    <property type="entry name" value="Ribonuclease H-like"/>
    <property type="match status" value="1"/>
</dbReference>
<reference evidence="3" key="2">
    <citation type="submission" date="2021-03" db="UniProtKB">
        <authorList>
            <consortium name="EnsemblPlants"/>
        </authorList>
    </citation>
    <scope>IDENTIFICATION</scope>
</reference>
<dbReference type="EMBL" id="UZAU01000335">
    <property type="status" value="NOT_ANNOTATED_CDS"/>
    <property type="molecule type" value="Genomic_DNA"/>
</dbReference>
<dbReference type="InterPro" id="IPR036397">
    <property type="entry name" value="RNaseH_sf"/>
</dbReference>
<evidence type="ECO:0000313" key="3">
    <source>
        <dbReference type="EnsemblPlants" id="cds.evm.model.03.1810"/>
    </source>
</evidence>
<dbReference type="CDD" id="cd06222">
    <property type="entry name" value="RNase_H_like"/>
    <property type="match status" value="1"/>
</dbReference>
<name>A0A803P6S3_CANSA</name>
<proteinExistence type="predicted"/>
<organism evidence="3 4">
    <name type="scientific">Cannabis sativa</name>
    <name type="common">Hemp</name>
    <name type="synonym">Marijuana</name>
    <dbReference type="NCBI Taxonomy" id="3483"/>
    <lineage>
        <taxon>Eukaryota</taxon>
        <taxon>Viridiplantae</taxon>
        <taxon>Streptophyta</taxon>
        <taxon>Embryophyta</taxon>
        <taxon>Tracheophyta</taxon>
        <taxon>Spermatophyta</taxon>
        <taxon>Magnoliopsida</taxon>
        <taxon>eudicotyledons</taxon>
        <taxon>Gunneridae</taxon>
        <taxon>Pentapetalae</taxon>
        <taxon>rosids</taxon>
        <taxon>fabids</taxon>
        <taxon>Rosales</taxon>
        <taxon>Cannabaceae</taxon>
        <taxon>Cannabis</taxon>
    </lineage>
</organism>
<dbReference type="InterPro" id="IPR044730">
    <property type="entry name" value="RNase_H-like_dom_plant"/>
</dbReference>
<dbReference type="Pfam" id="PF13456">
    <property type="entry name" value="RVT_3"/>
    <property type="match status" value="1"/>
</dbReference>
<protein>
    <recommendedName>
        <fullName evidence="2">RNase H type-1 domain-containing protein</fullName>
    </recommendedName>
</protein>
<dbReference type="Gene3D" id="3.30.420.10">
    <property type="entry name" value="Ribonuclease H-like superfamily/Ribonuclease H"/>
    <property type="match status" value="1"/>
</dbReference>
<dbReference type="PANTHER" id="PTHR47723:SF19">
    <property type="entry name" value="POLYNUCLEOTIDYL TRANSFERASE, RIBONUCLEASE H-LIKE SUPERFAMILY PROTEIN"/>
    <property type="match status" value="1"/>
</dbReference>
<dbReference type="InterPro" id="IPR012337">
    <property type="entry name" value="RNaseH-like_sf"/>
</dbReference>
<dbReference type="InterPro" id="IPR053151">
    <property type="entry name" value="RNase_H-like"/>
</dbReference>
<dbReference type="InterPro" id="IPR002156">
    <property type="entry name" value="RNaseH_domain"/>
</dbReference>
<dbReference type="GO" id="GO:0003676">
    <property type="term" value="F:nucleic acid binding"/>
    <property type="evidence" value="ECO:0007669"/>
    <property type="project" value="InterPro"/>
</dbReference>
<feature type="domain" description="RNase H type-1" evidence="2">
    <location>
        <begin position="41"/>
        <end position="163"/>
    </location>
</feature>
<dbReference type="PANTHER" id="PTHR47723">
    <property type="entry name" value="OS05G0353850 PROTEIN"/>
    <property type="match status" value="1"/>
</dbReference>
<dbReference type="GO" id="GO:0004523">
    <property type="term" value="F:RNA-DNA hybrid ribonuclease activity"/>
    <property type="evidence" value="ECO:0007669"/>
    <property type="project" value="InterPro"/>
</dbReference>
<accession>A0A803P6S3</accession>
<evidence type="ECO:0000256" key="1">
    <source>
        <dbReference type="SAM" id="MobiDB-lite"/>
    </source>
</evidence>
<dbReference type="Proteomes" id="UP000596661">
    <property type="component" value="Chromosome 3"/>
</dbReference>
<evidence type="ECO:0000259" key="2">
    <source>
        <dbReference type="Pfam" id="PF13456"/>
    </source>
</evidence>
<reference evidence="3" key="1">
    <citation type="submission" date="2018-11" db="EMBL/GenBank/DDBJ databases">
        <authorList>
            <person name="Grassa J C."/>
        </authorList>
    </citation>
    <scope>NUCLEOTIDE SEQUENCE [LARGE SCALE GENOMIC DNA]</scope>
</reference>
<dbReference type="EnsemblPlants" id="evm.model.03.1810">
    <property type="protein sequence ID" value="cds.evm.model.03.1810"/>
    <property type="gene ID" value="evm.TU.03.1810"/>
</dbReference>